<dbReference type="Proteomes" id="UP001518990">
    <property type="component" value="Unassembled WGS sequence"/>
</dbReference>
<organism evidence="1 2">
    <name type="scientific">Roseomonas marmotae</name>
    <dbReference type="NCBI Taxonomy" id="2768161"/>
    <lineage>
        <taxon>Bacteria</taxon>
        <taxon>Pseudomonadati</taxon>
        <taxon>Pseudomonadota</taxon>
        <taxon>Alphaproteobacteria</taxon>
        <taxon>Acetobacterales</taxon>
        <taxon>Roseomonadaceae</taxon>
        <taxon>Roseomonas</taxon>
    </lineage>
</organism>
<comment type="caution">
    <text evidence="1">The sequence shown here is derived from an EMBL/GenBank/DDBJ whole genome shotgun (WGS) entry which is preliminary data.</text>
</comment>
<accession>A0ABS3KFT6</accession>
<dbReference type="EMBL" id="JACTNF010000014">
    <property type="protein sequence ID" value="MBO1075800.1"/>
    <property type="molecule type" value="Genomic_DNA"/>
</dbReference>
<protein>
    <submittedName>
        <fullName evidence="1">Uncharacterized protein</fullName>
    </submittedName>
</protein>
<evidence type="ECO:0000313" key="2">
    <source>
        <dbReference type="Proteomes" id="UP001518990"/>
    </source>
</evidence>
<reference evidence="1 2" key="1">
    <citation type="submission" date="2020-09" db="EMBL/GenBank/DDBJ databases">
        <title>Roseomonas.</title>
        <authorList>
            <person name="Zhu W."/>
        </authorList>
    </citation>
    <scope>NUCLEOTIDE SEQUENCE [LARGE SCALE GENOMIC DNA]</scope>
    <source>
        <strain evidence="1 2">1311</strain>
    </source>
</reference>
<name>A0ABS3KFT6_9PROT</name>
<keyword evidence="2" id="KW-1185">Reference proteome</keyword>
<dbReference type="RefSeq" id="WP_207448247.1">
    <property type="nucleotide sequence ID" value="NZ_CP061091.1"/>
</dbReference>
<gene>
    <name evidence="1" type="ORF">IAI60_14380</name>
</gene>
<proteinExistence type="predicted"/>
<sequence length="480" mass="50710">MPSSGVAPAASPEGLDLPSAGLISATRSTAGEVLLTGRAYWSSVPERVTAFSPDGPILPVLWQAEPADSGVTPVLFRVLAPAGIIGHQLALTAFAGGMALPPCPAMPVEAAEAPPCARPALCGIEQDETEGRWRALRGWVLAREPITEIRYSPDGLQWFGAPATPDPDDDPSVHPDYPFRRSTFSLEFPLTGRAEGQDRLLCLASDHAVDLLSGWPLKAGRHFPRPPAFGIRNALQEVLAGLSERMPGLRAIMATDPRLLPELSILPEDAGIARILLPDLGTPRPVEATGAEWIMPSLDPAGIAAELSPVPEPALLQPDIRFLALDGTAMAPAALGHAAEILLGIAKATGLRLAVVVDAPPLEDSMRIVRRLGLPTEAVLLWPQSLLAATPRQIQVLVDPGSLPVPGPVAALALSRRIPVVLWDELAPAGLDRPWPRLPLARILSVPPPDPPTYPAEPYAQLEALLSRSGTGRSSLDTAC</sequence>
<evidence type="ECO:0000313" key="1">
    <source>
        <dbReference type="EMBL" id="MBO1075800.1"/>
    </source>
</evidence>